<evidence type="ECO:0000256" key="2">
    <source>
        <dbReference type="SAM" id="Phobius"/>
    </source>
</evidence>
<accession>A0ABX0HYA5</accession>
<dbReference type="EMBL" id="JAAOCD010000004">
    <property type="protein sequence ID" value="NHK98794.1"/>
    <property type="molecule type" value="Genomic_DNA"/>
</dbReference>
<dbReference type="RefSeq" id="WP_009856254.1">
    <property type="nucleotide sequence ID" value="NZ_JAAOCD010000004.1"/>
</dbReference>
<feature type="region of interest" description="Disordered" evidence="1">
    <location>
        <begin position="1"/>
        <end position="38"/>
    </location>
</feature>
<evidence type="ECO:0000256" key="1">
    <source>
        <dbReference type="SAM" id="MobiDB-lite"/>
    </source>
</evidence>
<organism evidence="3 4">
    <name type="scientific">Rubrivivax benzoatilyticus</name>
    <dbReference type="NCBI Taxonomy" id="316997"/>
    <lineage>
        <taxon>Bacteria</taxon>
        <taxon>Pseudomonadati</taxon>
        <taxon>Pseudomonadota</taxon>
        <taxon>Betaproteobacteria</taxon>
        <taxon>Burkholderiales</taxon>
        <taxon>Sphaerotilaceae</taxon>
        <taxon>Rubrivivax</taxon>
    </lineage>
</organism>
<proteinExistence type="predicted"/>
<keyword evidence="2" id="KW-0812">Transmembrane</keyword>
<feature type="transmembrane region" description="Helical" evidence="2">
    <location>
        <begin position="44"/>
        <end position="69"/>
    </location>
</feature>
<keyword evidence="2" id="KW-0472">Membrane</keyword>
<dbReference type="Proteomes" id="UP000802098">
    <property type="component" value="Unassembled WGS sequence"/>
</dbReference>
<evidence type="ECO:0000313" key="4">
    <source>
        <dbReference type="Proteomes" id="UP000802098"/>
    </source>
</evidence>
<protein>
    <submittedName>
        <fullName evidence="3">Uncharacterized protein</fullName>
    </submittedName>
</protein>
<sequence length="70" mass="7442">MFSNTKPAGRHGPVSRFASSRIGEYPPGALLPPEPRPGHERRQLAFVEGMAIVALVAAMALELGLALGLY</sequence>
<gene>
    <name evidence="3" type="ORF">G7087_10450</name>
</gene>
<comment type="caution">
    <text evidence="3">The sequence shown here is derived from an EMBL/GenBank/DDBJ whole genome shotgun (WGS) entry which is preliminary data.</text>
</comment>
<keyword evidence="4" id="KW-1185">Reference proteome</keyword>
<name>A0ABX0HYA5_9BURK</name>
<reference evidence="3 4" key="1">
    <citation type="submission" date="2020-03" db="EMBL/GenBank/DDBJ databases">
        <title>Rubrivivax benzoatilyticus JA2 (sequenced after 10 years sub-culturing).</title>
        <authorList>
            <person name="Gupta D."/>
            <person name="Chintalapati S."/>
            <person name="Chintalapati V.R."/>
        </authorList>
    </citation>
    <scope>NUCLEOTIDE SEQUENCE [LARGE SCALE GENOMIC DNA]</scope>
    <source>
        <strain evidence="3 4">JA2-Mal</strain>
    </source>
</reference>
<keyword evidence="2" id="KW-1133">Transmembrane helix</keyword>
<evidence type="ECO:0000313" key="3">
    <source>
        <dbReference type="EMBL" id="NHK98794.1"/>
    </source>
</evidence>